<proteinExistence type="predicted"/>
<dbReference type="InterPro" id="IPR046341">
    <property type="entry name" value="SET_dom_sf"/>
</dbReference>
<protein>
    <recommendedName>
        <fullName evidence="1">SET domain-containing protein</fullName>
    </recommendedName>
</protein>
<evidence type="ECO:0000313" key="2">
    <source>
        <dbReference type="EMBL" id="KAF2109800.1"/>
    </source>
</evidence>
<feature type="domain" description="SET" evidence="1">
    <location>
        <begin position="353"/>
        <end position="546"/>
    </location>
</feature>
<dbReference type="OrthoDB" id="438641at2759"/>
<dbReference type="Proteomes" id="UP000799770">
    <property type="component" value="Unassembled WGS sequence"/>
</dbReference>
<keyword evidence="3" id="KW-1185">Reference proteome</keyword>
<dbReference type="PANTHER" id="PTHR47643">
    <property type="entry name" value="TPR DOMAIN PROTEIN (AFU_ORTHOLOGUE AFUA_5G12710)"/>
    <property type="match status" value="1"/>
</dbReference>
<gene>
    <name evidence="2" type="ORF">BDV96DRAFT_624434</name>
</gene>
<organism evidence="2 3">
    <name type="scientific">Lophiotrema nucula</name>
    <dbReference type="NCBI Taxonomy" id="690887"/>
    <lineage>
        <taxon>Eukaryota</taxon>
        <taxon>Fungi</taxon>
        <taxon>Dikarya</taxon>
        <taxon>Ascomycota</taxon>
        <taxon>Pezizomycotina</taxon>
        <taxon>Dothideomycetes</taxon>
        <taxon>Pleosporomycetidae</taxon>
        <taxon>Pleosporales</taxon>
        <taxon>Lophiotremataceae</taxon>
        <taxon>Lophiotrema</taxon>
    </lineage>
</organism>
<dbReference type="InterPro" id="IPR001214">
    <property type="entry name" value="SET_dom"/>
</dbReference>
<dbReference type="SUPFAM" id="SSF48452">
    <property type="entry name" value="TPR-like"/>
    <property type="match status" value="1"/>
</dbReference>
<dbReference type="SUPFAM" id="SSF82199">
    <property type="entry name" value="SET domain"/>
    <property type="match status" value="1"/>
</dbReference>
<dbReference type="Pfam" id="PF00856">
    <property type="entry name" value="SET"/>
    <property type="match status" value="1"/>
</dbReference>
<dbReference type="InterPro" id="IPR011990">
    <property type="entry name" value="TPR-like_helical_dom_sf"/>
</dbReference>
<sequence length="745" mass="82968">MDVDTDIGEFFGMIERQKQVLLDAKSRQGECPRDRKSRNEMYLRFMMGYMASGAKRQGPQGNMIRSSFISAAYPPCTSSVSSLKSIMIKDLLLETHHRGKLLLLRAITPPDRLTGIICLVEDEEEEVATLQIYQQDEEPVRKAVQIVDVGTILLVKEPYFKTMANGEYGLRVDHLSDLVEVDEGAAIVPQTWRPRRSAKGISADSLKLEGNAAIGQGDCWLAIKKYTNALKQQPTQQEAEIIKRNRSLALLRTGQYDAALSNSGFPNFGSLPPEKSLFRASEALYHLGRFAECCQVLEQLCVKYPANSEAPTSLARARRRLAEHSNGNIDIASLQTRAKKLYPPRMDHATYLGPVEIRDTDDHGRGLFVTRAVEAGELLLCEKAFSYAYVSDQHGSGNAGTKILVNPETSRGFLGGQADLLQMIVQKLFKCPSIAPSFTNLYHGSYVPIKAREVDGEHIVDTFLAERVMSFNVFGCPHSSLQTHRDTMANKGSNKHKQHSCGIWTTASYINHSCLNNCHRTFIGDIMIVRATKDLNANTELRFCYQPPTGKEDIRKHQETLQKGWEFTCTCTLCKSLEETPASTFATRRKLFGQLSRICAGPTMNSIPTRKVERLFKSLNETYDRPASEVPRLALWDPQLMLARIYLAKKEHVKALEALGKTLEALGFVCVGLEATSSTRFRVVEWGSLVDHVVEMFRSAHAAFRALGAIEDASMADGYARTAYRILVGEDGSYEATVAGYPVVG</sequence>
<dbReference type="EMBL" id="ML977341">
    <property type="protein sequence ID" value="KAF2109800.1"/>
    <property type="molecule type" value="Genomic_DNA"/>
</dbReference>
<dbReference type="AlphaFoldDB" id="A0A6A5YS21"/>
<dbReference type="PANTHER" id="PTHR47643:SF2">
    <property type="entry name" value="TPR DOMAIN PROTEIN (AFU_ORTHOLOGUE AFUA_5G12710)"/>
    <property type="match status" value="1"/>
</dbReference>
<name>A0A6A5YS21_9PLEO</name>
<dbReference type="InterPro" id="IPR053209">
    <property type="entry name" value="Gramillin-biosynth_MTr"/>
</dbReference>
<accession>A0A6A5YS21</accession>
<evidence type="ECO:0000259" key="1">
    <source>
        <dbReference type="PROSITE" id="PS50280"/>
    </source>
</evidence>
<dbReference type="Gene3D" id="2.170.270.10">
    <property type="entry name" value="SET domain"/>
    <property type="match status" value="1"/>
</dbReference>
<dbReference type="Gene3D" id="1.25.40.10">
    <property type="entry name" value="Tetratricopeptide repeat domain"/>
    <property type="match status" value="1"/>
</dbReference>
<reference evidence="2" key="1">
    <citation type="journal article" date="2020" name="Stud. Mycol.">
        <title>101 Dothideomycetes genomes: a test case for predicting lifestyles and emergence of pathogens.</title>
        <authorList>
            <person name="Haridas S."/>
            <person name="Albert R."/>
            <person name="Binder M."/>
            <person name="Bloem J."/>
            <person name="Labutti K."/>
            <person name="Salamov A."/>
            <person name="Andreopoulos B."/>
            <person name="Baker S."/>
            <person name="Barry K."/>
            <person name="Bills G."/>
            <person name="Bluhm B."/>
            <person name="Cannon C."/>
            <person name="Castanera R."/>
            <person name="Culley D."/>
            <person name="Daum C."/>
            <person name="Ezra D."/>
            <person name="Gonzalez J."/>
            <person name="Henrissat B."/>
            <person name="Kuo A."/>
            <person name="Liang C."/>
            <person name="Lipzen A."/>
            <person name="Lutzoni F."/>
            <person name="Magnuson J."/>
            <person name="Mondo S."/>
            <person name="Nolan M."/>
            <person name="Ohm R."/>
            <person name="Pangilinan J."/>
            <person name="Park H.-J."/>
            <person name="Ramirez L."/>
            <person name="Alfaro M."/>
            <person name="Sun H."/>
            <person name="Tritt A."/>
            <person name="Yoshinaga Y."/>
            <person name="Zwiers L.-H."/>
            <person name="Turgeon B."/>
            <person name="Goodwin S."/>
            <person name="Spatafora J."/>
            <person name="Crous P."/>
            <person name="Grigoriev I."/>
        </authorList>
    </citation>
    <scope>NUCLEOTIDE SEQUENCE</scope>
    <source>
        <strain evidence="2">CBS 627.86</strain>
    </source>
</reference>
<dbReference type="PROSITE" id="PS50280">
    <property type="entry name" value="SET"/>
    <property type="match status" value="1"/>
</dbReference>
<evidence type="ECO:0000313" key="3">
    <source>
        <dbReference type="Proteomes" id="UP000799770"/>
    </source>
</evidence>